<reference evidence="2 3" key="1">
    <citation type="journal article" date="2011" name="Proc. Natl. Acad. Sci. U.S.A.">
        <title>Genetic diversity and population structure of the endangered marsupial Sarcophilus harrisii (Tasmanian devil).</title>
        <authorList>
            <person name="Miller W."/>
            <person name="Hayes V.M."/>
            <person name="Ratan A."/>
            <person name="Petersen D.C."/>
            <person name="Wittekindt N.E."/>
            <person name="Miller J."/>
            <person name="Walenz B."/>
            <person name="Knight J."/>
            <person name="Qi J."/>
            <person name="Zhao F."/>
            <person name="Wang Q."/>
            <person name="Bedoya-Reina O.C."/>
            <person name="Katiyar N."/>
            <person name="Tomsho L.P."/>
            <person name="Kasson L.M."/>
            <person name="Hardie R.A."/>
            <person name="Woodbridge P."/>
            <person name="Tindall E.A."/>
            <person name="Bertelsen M.F."/>
            <person name="Dixon D."/>
            <person name="Pyecroft S."/>
            <person name="Helgen K.M."/>
            <person name="Lesk A.M."/>
            <person name="Pringle T.H."/>
            <person name="Patterson N."/>
            <person name="Zhang Y."/>
            <person name="Kreiss A."/>
            <person name="Woods G.M."/>
            <person name="Jones M.E."/>
            <person name="Schuster S.C."/>
        </authorList>
    </citation>
    <scope>NUCLEOTIDE SEQUENCE [LARGE SCALE GENOMIC DNA]</scope>
</reference>
<dbReference type="HOGENOM" id="CLU_143901_0_0_1"/>
<dbReference type="Ensembl" id="ENSSHAT00000001011.2">
    <property type="protein sequence ID" value="ENSSHAP00000000998.2"/>
    <property type="gene ID" value="ENSSHAG00000000893.2"/>
</dbReference>
<organism evidence="2 3">
    <name type="scientific">Sarcophilus harrisii</name>
    <name type="common">Tasmanian devil</name>
    <name type="synonym">Sarcophilus laniarius</name>
    <dbReference type="NCBI Taxonomy" id="9305"/>
    <lineage>
        <taxon>Eukaryota</taxon>
        <taxon>Metazoa</taxon>
        <taxon>Chordata</taxon>
        <taxon>Craniata</taxon>
        <taxon>Vertebrata</taxon>
        <taxon>Euteleostomi</taxon>
        <taxon>Mammalia</taxon>
        <taxon>Metatheria</taxon>
        <taxon>Dasyuromorphia</taxon>
        <taxon>Dasyuridae</taxon>
        <taxon>Sarcophilus</taxon>
    </lineage>
</organism>
<name>G3VCU4_SARHA</name>
<dbReference type="AlphaFoldDB" id="G3VCU4"/>
<dbReference type="GeneTree" id="ENSGT00570000079216"/>
<evidence type="ECO:0000313" key="3">
    <source>
        <dbReference type="Proteomes" id="UP000007648"/>
    </source>
</evidence>
<dbReference type="PANTHER" id="PTHR15977:SF15">
    <property type="entry name" value="CILIA- AND FLAGELLA-ASSOCIATED PROTEIN 46"/>
    <property type="match status" value="1"/>
</dbReference>
<dbReference type="InParanoid" id="G3VCU4"/>
<dbReference type="GO" id="GO:0035082">
    <property type="term" value="P:axoneme assembly"/>
    <property type="evidence" value="ECO:0007669"/>
    <property type="project" value="InterPro"/>
</dbReference>
<protein>
    <submittedName>
        <fullName evidence="2">Uncharacterized protein</fullName>
    </submittedName>
</protein>
<dbReference type="Proteomes" id="UP000007648">
    <property type="component" value="Unassembled WGS sequence"/>
</dbReference>
<dbReference type="GO" id="GO:0060294">
    <property type="term" value="P:cilium movement involved in cell motility"/>
    <property type="evidence" value="ECO:0007669"/>
    <property type="project" value="InterPro"/>
</dbReference>
<evidence type="ECO:0000313" key="2">
    <source>
        <dbReference type="Ensembl" id="ENSSHAP00000000998.2"/>
    </source>
</evidence>
<dbReference type="STRING" id="9305.ENSSHAP00000000998"/>
<dbReference type="Pfam" id="PF03568">
    <property type="entry name" value="Separin_C"/>
    <property type="match status" value="1"/>
</dbReference>
<proteinExistence type="predicted"/>
<dbReference type="eggNOG" id="ENOG502QS2Z">
    <property type="taxonomic scope" value="Eukaryota"/>
</dbReference>
<accession>G3VCU4</accession>
<reference evidence="2" key="3">
    <citation type="submission" date="2025-09" db="UniProtKB">
        <authorList>
            <consortium name="Ensembl"/>
        </authorList>
    </citation>
    <scope>IDENTIFICATION</scope>
</reference>
<sequence>MGFLGQRGQMPRGAPVGPYGRNRAARRGGCISAPLRLFLGAISEPPFFSSTGQCKVLRMHRDSSVIIQILSSFNQFRETLVHSSPEEMSLGMHKTMGPEEQKLAQDFNSITKSVEEYLQPVCAAVHHWDVRIPTEVVKKTKEKELKPPSTSQEPPTQVEVPEYLILIADRLLLEFPLEAIPAWEEGTISSVSRDLSLQMLANRLHLHKEETEVAKKEGKGGKAKTKKYSKRTSRLMPANCIPVESINLKYVVDPFEEAKYKIENFTPIFKVQEILEKYRDAFPGRWSGFLGRKNFPSQADWEQSLSSCSGFFFYGMENLLSHVLIDSLITMNLQDCQIMFLLNLMHTAYSLQRRAKFDEIQRPSPLMLHKPVDTIILLSLVGVRSVMSNQWPTFLFCNGRRVDLLCESMIRLGKSIGKAVFHIMKANFRDLSKKEYKVVMTSLTSQGGENPKKEEELLRTSTDKGADRGTVMLSSLIPFVPARSNFNFVLFGLPNLFVI</sequence>
<feature type="region of interest" description="Disordered" evidence="1">
    <location>
        <begin position="1"/>
        <end position="21"/>
    </location>
</feature>
<dbReference type="InterPro" id="IPR039586">
    <property type="entry name" value="CFAP46"/>
</dbReference>
<keyword evidence="3" id="KW-1185">Reference proteome</keyword>
<dbReference type="PANTHER" id="PTHR15977">
    <property type="entry name" value="CILIA- AND FLAGELLA-ASSOCIATED PROTEIN 46"/>
    <property type="match status" value="1"/>
</dbReference>
<evidence type="ECO:0000256" key="1">
    <source>
        <dbReference type="SAM" id="MobiDB-lite"/>
    </source>
</evidence>
<reference evidence="2" key="2">
    <citation type="submission" date="2025-08" db="UniProtKB">
        <authorList>
            <consortium name="Ensembl"/>
        </authorList>
    </citation>
    <scope>IDENTIFICATION</scope>
</reference>